<dbReference type="InterPro" id="IPR029030">
    <property type="entry name" value="Caspase-like_dom_sf"/>
</dbReference>
<dbReference type="PROSITE" id="PS50207">
    <property type="entry name" value="CASPASE_P10"/>
    <property type="match status" value="1"/>
</dbReference>
<dbReference type="VEuPathDB" id="VectorBase:LDEU009878"/>
<accession>A0A443S3Q1</accession>
<dbReference type="InterPro" id="IPR002138">
    <property type="entry name" value="Pept_C14_p10"/>
</dbReference>
<dbReference type="GO" id="GO:0006508">
    <property type="term" value="P:proteolysis"/>
    <property type="evidence" value="ECO:0007669"/>
    <property type="project" value="InterPro"/>
</dbReference>
<sequence length="158" mass="17841">HGSEDILYAQDESYNYNTLFAPFASAKCNGKAKLFFINASQGNQWDVGNEICTDACDIPLYVPKGDDFLVALSSVPEFTTMSHQERGSFFMQALIESLRNNESNDDILTVLTNVKKRIAAELSANYGNVLEYKGECVLRETRKQMPIFFSTLRQQVYV</sequence>
<dbReference type="GO" id="GO:0004197">
    <property type="term" value="F:cysteine-type endopeptidase activity"/>
    <property type="evidence" value="ECO:0007669"/>
    <property type="project" value="InterPro"/>
</dbReference>
<comment type="similarity">
    <text evidence="1">Belongs to the peptidase C14A family.</text>
</comment>
<dbReference type="OrthoDB" id="6416614at2759"/>
<dbReference type="InterPro" id="IPR002398">
    <property type="entry name" value="Pept_C14"/>
</dbReference>
<dbReference type="Gene3D" id="3.30.70.1470">
    <property type="entry name" value="Caspase-like"/>
    <property type="match status" value="1"/>
</dbReference>
<dbReference type="EMBL" id="NCKV01009613">
    <property type="protein sequence ID" value="RWS22162.1"/>
    <property type="molecule type" value="Genomic_DNA"/>
</dbReference>
<comment type="caution">
    <text evidence="3">The sequence shown here is derived from an EMBL/GenBank/DDBJ whole genome shotgun (WGS) entry which is preliminary data.</text>
</comment>
<dbReference type="InterPro" id="IPR015917">
    <property type="entry name" value="Pept_C14A"/>
</dbReference>
<name>A0A443S3Q1_9ACAR</name>
<dbReference type="PANTHER" id="PTHR10454:SF210">
    <property type="entry name" value="CASPASE-2"/>
    <property type="match status" value="1"/>
</dbReference>
<dbReference type="GO" id="GO:0005737">
    <property type="term" value="C:cytoplasm"/>
    <property type="evidence" value="ECO:0007669"/>
    <property type="project" value="TreeGrafter"/>
</dbReference>
<dbReference type="InterPro" id="IPR011600">
    <property type="entry name" value="Pept_C14_caspase"/>
</dbReference>
<dbReference type="SUPFAM" id="SSF52129">
    <property type="entry name" value="Caspase-like"/>
    <property type="match status" value="1"/>
</dbReference>
<gene>
    <name evidence="3" type="ORF">B4U80_11690</name>
</gene>
<feature type="non-terminal residue" evidence="3">
    <location>
        <position position="1"/>
    </location>
</feature>
<dbReference type="Gene3D" id="3.40.50.1460">
    <property type="match status" value="1"/>
</dbReference>
<dbReference type="Proteomes" id="UP000288716">
    <property type="component" value="Unassembled WGS sequence"/>
</dbReference>
<protein>
    <submittedName>
        <fullName evidence="3">Caspase-1-like protein</fullName>
    </submittedName>
</protein>
<evidence type="ECO:0000313" key="3">
    <source>
        <dbReference type="EMBL" id="RWS22162.1"/>
    </source>
</evidence>
<evidence type="ECO:0000259" key="2">
    <source>
        <dbReference type="PROSITE" id="PS50207"/>
    </source>
</evidence>
<dbReference type="SMART" id="SM00115">
    <property type="entry name" value="CASc"/>
    <property type="match status" value="1"/>
</dbReference>
<feature type="domain" description="Caspase family p10" evidence="2">
    <location>
        <begin position="62"/>
        <end position="158"/>
    </location>
</feature>
<organism evidence="3 4">
    <name type="scientific">Leptotrombidium deliense</name>
    <dbReference type="NCBI Taxonomy" id="299467"/>
    <lineage>
        <taxon>Eukaryota</taxon>
        <taxon>Metazoa</taxon>
        <taxon>Ecdysozoa</taxon>
        <taxon>Arthropoda</taxon>
        <taxon>Chelicerata</taxon>
        <taxon>Arachnida</taxon>
        <taxon>Acari</taxon>
        <taxon>Acariformes</taxon>
        <taxon>Trombidiformes</taxon>
        <taxon>Prostigmata</taxon>
        <taxon>Anystina</taxon>
        <taxon>Parasitengona</taxon>
        <taxon>Trombiculoidea</taxon>
        <taxon>Trombiculidae</taxon>
        <taxon>Leptotrombidium</taxon>
    </lineage>
</organism>
<dbReference type="GO" id="GO:0006915">
    <property type="term" value="P:apoptotic process"/>
    <property type="evidence" value="ECO:0007669"/>
    <property type="project" value="TreeGrafter"/>
</dbReference>
<keyword evidence="4" id="KW-1185">Reference proteome</keyword>
<dbReference type="GO" id="GO:0043525">
    <property type="term" value="P:positive regulation of neuron apoptotic process"/>
    <property type="evidence" value="ECO:0007669"/>
    <property type="project" value="TreeGrafter"/>
</dbReference>
<evidence type="ECO:0000313" key="4">
    <source>
        <dbReference type="Proteomes" id="UP000288716"/>
    </source>
</evidence>
<dbReference type="AlphaFoldDB" id="A0A443S3Q1"/>
<proteinExistence type="inferred from homology"/>
<evidence type="ECO:0000256" key="1">
    <source>
        <dbReference type="ARBA" id="ARBA00010134"/>
    </source>
</evidence>
<dbReference type="STRING" id="299467.A0A443S3Q1"/>
<dbReference type="PANTHER" id="PTHR10454">
    <property type="entry name" value="CASPASE"/>
    <property type="match status" value="1"/>
</dbReference>
<reference evidence="3 4" key="1">
    <citation type="journal article" date="2018" name="Gigascience">
        <title>Genomes of trombidid mites reveal novel predicted allergens and laterally-transferred genes associated with secondary metabolism.</title>
        <authorList>
            <person name="Dong X."/>
            <person name="Chaisiri K."/>
            <person name="Xia D."/>
            <person name="Armstrong S.D."/>
            <person name="Fang Y."/>
            <person name="Donnelly M.J."/>
            <person name="Kadowaki T."/>
            <person name="McGarry J.W."/>
            <person name="Darby A.C."/>
            <person name="Makepeace B.L."/>
        </authorList>
    </citation>
    <scope>NUCLEOTIDE SEQUENCE [LARGE SCALE GENOMIC DNA]</scope>
    <source>
        <strain evidence="3">UoL-UT</strain>
    </source>
</reference>
<dbReference type="Pfam" id="PF00656">
    <property type="entry name" value="Peptidase_C14"/>
    <property type="match status" value="1"/>
</dbReference>